<dbReference type="STRING" id="440168.SAMN04487974_106113"/>
<dbReference type="Gene3D" id="3.40.50.2000">
    <property type="entry name" value="Glycogen Phosphorylase B"/>
    <property type="match status" value="2"/>
</dbReference>
<dbReference type="PANTHER" id="PTHR45871:SF1">
    <property type="entry name" value="PHOSPHATIDYLINOSITOL N-ACETYLGLUCOSAMINYLTRANSFERASE SUBUNIT A"/>
    <property type="match status" value="1"/>
</dbReference>
<gene>
    <name evidence="2" type="ORF">SAMN04487974_106113</name>
</gene>
<feature type="domain" description="Glycosyltransferase subfamily 4-like N-terminal" evidence="1">
    <location>
        <begin position="15"/>
        <end position="183"/>
    </location>
</feature>
<dbReference type="EMBL" id="FNCS01000006">
    <property type="protein sequence ID" value="SDG70536.1"/>
    <property type="molecule type" value="Genomic_DNA"/>
</dbReference>
<dbReference type="OrthoDB" id="9806708at2"/>
<dbReference type="InterPro" id="IPR028098">
    <property type="entry name" value="Glyco_trans_4-like_N"/>
</dbReference>
<name>A0A1G7WF11_9HYPH</name>
<dbReference type="SUPFAM" id="SSF53756">
    <property type="entry name" value="UDP-Glycosyltransferase/glycogen phosphorylase"/>
    <property type="match status" value="1"/>
</dbReference>
<dbReference type="Pfam" id="PF13439">
    <property type="entry name" value="Glyco_transf_4"/>
    <property type="match status" value="1"/>
</dbReference>
<keyword evidence="2" id="KW-0808">Transferase</keyword>
<reference evidence="2 3" key="1">
    <citation type="submission" date="2016-10" db="EMBL/GenBank/DDBJ databases">
        <authorList>
            <person name="de Groot N.N."/>
        </authorList>
    </citation>
    <scope>NUCLEOTIDE SEQUENCE [LARGE SCALE GENOMIC DNA]</scope>
    <source>
        <strain evidence="2 3">CGMCC 1.10267</strain>
    </source>
</reference>
<evidence type="ECO:0000313" key="2">
    <source>
        <dbReference type="EMBL" id="SDG70536.1"/>
    </source>
</evidence>
<dbReference type="RefSeq" id="WP_090596513.1">
    <property type="nucleotide sequence ID" value="NZ_FNCS01000006.1"/>
</dbReference>
<proteinExistence type="predicted"/>
<accession>A0A1G7WF11</accession>
<dbReference type="Proteomes" id="UP000199495">
    <property type="component" value="Unassembled WGS sequence"/>
</dbReference>
<sequence>MARPQRILQIMRAPVGGLFRHVADLTRELADRGHAVGLVVDSTSGDAQTEQKLAALSDAVALGIHRFPIPRLLGPADISTPFKISRLAADLDISILHGHGAKGGFGARLARFGSRTRKAVYTPHGGALHFNPRSPSGALFMAIERGLLGVTDALVFESAYAKETFAKHVGGAKRHQVVIHNGLAAAEFEPIIPNADAADFVFVGELRMLKGIDLIIEALAPLVGPNGLPATLIMAGDGPDRGWLEQAIADRNLQQRVTLAGVKPAREMFSRGRCVLVPSRAESLPYIVLEASAAARPVIATRVGGIPEIFGPTSDRLVPADDAAALSSAMAAFLNNPDAASADASARLDFIRNRFSVGMMVDDIEALYANLGR</sequence>
<organism evidence="2 3">
    <name type="scientific">Pelagibacterium luteolum</name>
    <dbReference type="NCBI Taxonomy" id="440168"/>
    <lineage>
        <taxon>Bacteria</taxon>
        <taxon>Pseudomonadati</taxon>
        <taxon>Pseudomonadota</taxon>
        <taxon>Alphaproteobacteria</taxon>
        <taxon>Hyphomicrobiales</taxon>
        <taxon>Devosiaceae</taxon>
        <taxon>Pelagibacterium</taxon>
    </lineage>
</organism>
<dbReference type="AlphaFoldDB" id="A0A1G7WF11"/>
<evidence type="ECO:0000259" key="1">
    <source>
        <dbReference type="Pfam" id="PF13439"/>
    </source>
</evidence>
<dbReference type="PANTHER" id="PTHR45871">
    <property type="entry name" value="N-ACETYLGLUCOSAMINYL-PHOSPHATIDYLINOSITOL BIOSYNTHETIC PROTEIN"/>
    <property type="match status" value="1"/>
</dbReference>
<keyword evidence="3" id="KW-1185">Reference proteome</keyword>
<evidence type="ECO:0000313" key="3">
    <source>
        <dbReference type="Proteomes" id="UP000199495"/>
    </source>
</evidence>
<dbReference type="Pfam" id="PF13692">
    <property type="entry name" value="Glyco_trans_1_4"/>
    <property type="match status" value="1"/>
</dbReference>
<dbReference type="GO" id="GO:0016757">
    <property type="term" value="F:glycosyltransferase activity"/>
    <property type="evidence" value="ECO:0007669"/>
    <property type="project" value="UniProtKB-ARBA"/>
</dbReference>
<protein>
    <submittedName>
        <fullName evidence="2">Glycosyltransferase involved in cell wall bisynthesis</fullName>
    </submittedName>
</protein>